<organism evidence="2 3">
    <name type="scientific">Alkalicoccobacillus murimartini</name>
    <dbReference type="NCBI Taxonomy" id="171685"/>
    <lineage>
        <taxon>Bacteria</taxon>
        <taxon>Bacillati</taxon>
        <taxon>Bacillota</taxon>
        <taxon>Bacilli</taxon>
        <taxon>Bacillales</taxon>
        <taxon>Bacillaceae</taxon>
        <taxon>Alkalicoccobacillus</taxon>
    </lineage>
</organism>
<evidence type="ECO:0000313" key="3">
    <source>
        <dbReference type="Proteomes" id="UP001225034"/>
    </source>
</evidence>
<evidence type="ECO:0000313" key="2">
    <source>
        <dbReference type="EMBL" id="MDQ0208386.1"/>
    </source>
</evidence>
<name>A0ABT9YKI3_9BACI</name>
<proteinExistence type="predicted"/>
<keyword evidence="3" id="KW-1185">Reference proteome</keyword>
<feature type="transmembrane region" description="Helical" evidence="1">
    <location>
        <begin position="33"/>
        <end position="54"/>
    </location>
</feature>
<reference evidence="2 3" key="1">
    <citation type="submission" date="2023-07" db="EMBL/GenBank/DDBJ databases">
        <title>Genomic Encyclopedia of Type Strains, Phase IV (KMG-IV): sequencing the most valuable type-strain genomes for metagenomic binning, comparative biology and taxonomic classification.</title>
        <authorList>
            <person name="Goeker M."/>
        </authorList>
    </citation>
    <scope>NUCLEOTIDE SEQUENCE [LARGE SCALE GENOMIC DNA]</scope>
    <source>
        <strain evidence="2 3">DSM 19154</strain>
    </source>
</reference>
<keyword evidence="1" id="KW-0812">Transmembrane</keyword>
<protein>
    <submittedName>
        <fullName evidence="2">Magnesium-transporting ATPase (P-type)</fullName>
    </submittedName>
</protein>
<gene>
    <name evidence="2" type="ORF">J2S05_003197</name>
</gene>
<keyword evidence="1" id="KW-0472">Membrane</keyword>
<dbReference type="Proteomes" id="UP001225034">
    <property type="component" value="Unassembled WGS sequence"/>
</dbReference>
<keyword evidence="1" id="KW-1133">Transmembrane helix</keyword>
<comment type="caution">
    <text evidence="2">The sequence shown here is derived from an EMBL/GenBank/DDBJ whole genome shotgun (WGS) entry which is preliminary data.</text>
</comment>
<accession>A0ABT9YKI3</accession>
<sequence>MFAPLYFIYGIITFLLYWIVMFLLPLYGFIGDVMMTLIVSFIICTPITLLYMILLELKAIKELKIEELRQTQRRIKKSIKTPN</sequence>
<evidence type="ECO:0000256" key="1">
    <source>
        <dbReference type="SAM" id="Phobius"/>
    </source>
</evidence>
<dbReference type="EMBL" id="JAUSUA010000005">
    <property type="protein sequence ID" value="MDQ0208386.1"/>
    <property type="molecule type" value="Genomic_DNA"/>
</dbReference>
<feature type="transmembrane region" description="Helical" evidence="1">
    <location>
        <begin position="7"/>
        <end position="27"/>
    </location>
</feature>